<dbReference type="SUPFAM" id="SSF51126">
    <property type="entry name" value="Pectin lyase-like"/>
    <property type="match status" value="1"/>
</dbReference>
<feature type="chain" id="PRO_5045793307" description="Periplasmic copper-binding protein NosD beta helix domain-containing protein" evidence="1">
    <location>
        <begin position="20"/>
        <end position="365"/>
    </location>
</feature>
<feature type="signal peptide" evidence="1">
    <location>
        <begin position="1"/>
        <end position="19"/>
    </location>
</feature>
<evidence type="ECO:0000313" key="3">
    <source>
        <dbReference type="EMBL" id="MBD7918553.1"/>
    </source>
</evidence>
<dbReference type="InterPro" id="IPR007742">
    <property type="entry name" value="NosD_dom"/>
</dbReference>
<feature type="domain" description="Periplasmic copper-binding protein NosD beta helix" evidence="2">
    <location>
        <begin position="136"/>
        <end position="282"/>
    </location>
</feature>
<sequence>MLCSALVAGSVVLAVPAVAAPAPAVRCGDVVAGAVVLTADLVCRGSAVGLTLLDGASLDLGGHRIVGGGTGTGVTIPGQGTVTIRNGVVTAWAQGAAVAPGDDMTAGPGVATLDDLTFRGNDVGLSSIGLGGVTPEIEVTATRFVDNRAGVSGLASRPVTLTSSRLVDNDVAASFSSGIVTVVDSVIAHNRTGLACDEAACDVADSTLRDNGTAVSATWYGTATMHRNTVTRNDVGLDSFWVPSVPNELVENTFSDNGTAVRLVSALGTLTGNTFVRNDVGFEGRSDDGPPDFTASLVDNEFRRNGDGILSVVGESTLQGNTAVRNERWGIHAPGAVDLGGNTARGNGNEPQCVGVVCGGPGPAS</sequence>
<evidence type="ECO:0000259" key="2">
    <source>
        <dbReference type="Pfam" id="PF05048"/>
    </source>
</evidence>
<keyword evidence="1" id="KW-0732">Signal</keyword>
<dbReference type="Pfam" id="PF05048">
    <property type="entry name" value="NosD"/>
    <property type="match status" value="1"/>
</dbReference>
<dbReference type="EMBL" id="JACSQV010000007">
    <property type="protein sequence ID" value="MBD7918553.1"/>
    <property type="molecule type" value="Genomic_DNA"/>
</dbReference>
<evidence type="ECO:0000256" key="1">
    <source>
        <dbReference type="SAM" id="SignalP"/>
    </source>
</evidence>
<evidence type="ECO:0000313" key="4">
    <source>
        <dbReference type="Proteomes" id="UP000604241"/>
    </source>
</evidence>
<keyword evidence="4" id="KW-1185">Reference proteome</keyword>
<comment type="caution">
    <text evidence="3">The sequence shown here is derived from an EMBL/GenBank/DDBJ whole genome shotgun (WGS) entry which is preliminary data.</text>
</comment>
<organism evidence="3 4">
    <name type="scientific">Cellulomonas avistercoris</name>
    <dbReference type="NCBI Taxonomy" id="2762242"/>
    <lineage>
        <taxon>Bacteria</taxon>
        <taxon>Bacillati</taxon>
        <taxon>Actinomycetota</taxon>
        <taxon>Actinomycetes</taxon>
        <taxon>Micrococcales</taxon>
        <taxon>Cellulomonadaceae</taxon>
        <taxon>Cellulomonas</taxon>
    </lineage>
</organism>
<reference evidence="3 4" key="1">
    <citation type="submission" date="2020-08" db="EMBL/GenBank/DDBJ databases">
        <title>A Genomic Blueprint of the Chicken Gut Microbiome.</title>
        <authorList>
            <person name="Gilroy R."/>
            <person name="Ravi A."/>
            <person name="Getino M."/>
            <person name="Pursley I."/>
            <person name="Horton D.L."/>
            <person name="Alikhan N.-F."/>
            <person name="Baker D."/>
            <person name="Gharbi K."/>
            <person name="Hall N."/>
            <person name="Watson M."/>
            <person name="Adriaenssens E.M."/>
            <person name="Foster-Nyarko E."/>
            <person name="Jarju S."/>
            <person name="Secka A."/>
            <person name="Antonio M."/>
            <person name="Oren A."/>
            <person name="Chaudhuri R."/>
            <person name="La Ragione R.M."/>
            <person name="Hildebrand F."/>
            <person name="Pallen M.J."/>
        </authorList>
    </citation>
    <scope>NUCLEOTIDE SEQUENCE [LARGE SCALE GENOMIC DNA]</scope>
    <source>
        <strain evidence="3 4">Sa3CUA2</strain>
    </source>
</reference>
<dbReference type="RefSeq" id="WP_191782819.1">
    <property type="nucleotide sequence ID" value="NZ_JACSQV010000007.1"/>
</dbReference>
<dbReference type="InterPro" id="IPR011050">
    <property type="entry name" value="Pectin_lyase_fold/virulence"/>
</dbReference>
<name>A0ABR8QDR1_9CELL</name>
<gene>
    <name evidence="3" type="ORF">H9657_09735</name>
</gene>
<dbReference type="Proteomes" id="UP000604241">
    <property type="component" value="Unassembled WGS sequence"/>
</dbReference>
<accession>A0ABR8QDR1</accession>
<protein>
    <recommendedName>
        <fullName evidence="2">Periplasmic copper-binding protein NosD beta helix domain-containing protein</fullName>
    </recommendedName>
</protein>
<proteinExistence type="predicted"/>